<keyword evidence="2 5" id="KW-0238">DNA-binding</keyword>
<protein>
    <recommendedName>
        <fullName evidence="8">Homeobox domain-containing protein</fullName>
    </recommendedName>
</protein>
<dbReference type="PANTHER" id="PTHR46639:SF2">
    <property type="entry name" value="DIENCEPHALON_MESENCEPHALON HOMEOBOX PROTEIN 1"/>
    <property type="match status" value="1"/>
</dbReference>
<evidence type="ECO:0000256" key="1">
    <source>
        <dbReference type="ARBA" id="ARBA00005733"/>
    </source>
</evidence>
<dbReference type="EMBL" id="RCHS01001028">
    <property type="protein sequence ID" value="RMX55600.1"/>
    <property type="molecule type" value="Genomic_DNA"/>
</dbReference>
<comment type="caution">
    <text evidence="9">The sequence shown here is derived from an EMBL/GenBank/DDBJ whole genome shotgun (WGS) entry which is preliminary data.</text>
</comment>
<evidence type="ECO:0000256" key="2">
    <source>
        <dbReference type="ARBA" id="ARBA00023125"/>
    </source>
</evidence>
<dbReference type="Gene3D" id="1.10.10.60">
    <property type="entry name" value="Homeodomain-like"/>
    <property type="match status" value="1"/>
</dbReference>
<dbReference type="OrthoDB" id="6159439at2759"/>
<dbReference type="SUPFAM" id="SSF46689">
    <property type="entry name" value="Homeodomain-like"/>
    <property type="match status" value="1"/>
</dbReference>
<dbReference type="GO" id="GO:0000977">
    <property type="term" value="F:RNA polymerase II transcription regulatory region sequence-specific DNA binding"/>
    <property type="evidence" value="ECO:0007669"/>
    <property type="project" value="TreeGrafter"/>
</dbReference>
<comment type="similarity">
    <text evidence="1">Belongs to the paired homeobox family.</text>
</comment>
<evidence type="ECO:0000256" key="6">
    <source>
        <dbReference type="RuleBase" id="RU000682"/>
    </source>
</evidence>
<dbReference type="PROSITE" id="PS00027">
    <property type="entry name" value="HOMEOBOX_1"/>
    <property type="match status" value="1"/>
</dbReference>
<sequence length="282" mass="31885">MDLTSSFSIDNILRSNPSSRNARQMFDEPKAPQALTLAERLADIILEVHYSSTRGKHRRSRTAFTYQQLQLLENTFTKTHYPDVVMREQLATWTNLPESRIQVWFKNRRAKYRKQEKVTKFPKPSNHSSTSYKSDNHVKISIHDTTGRTSIPVPPSIAIGGETPSAETREVATALGSRASPGRNSKEAAQVFSHQRQPYTFKQYPVRQYDTSWHFSMPSTYTSTHDCSLHGCRGNEVDTSGGQKELNSRCIRKPTSSSVDLWRSQAGLRNGSCSGPVGCRPY</sequence>
<feature type="domain" description="Homeobox" evidence="8">
    <location>
        <begin position="55"/>
        <end position="115"/>
    </location>
</feature>
<dbReference type="Pfam" id="PF00046">
    <property type="entry name" value="Homeodomain"/>
    <property type="match status" value="1"/>
</dbReference>
<evidence type="ECO:0000256" key="3">
    <source>
        <dbReference type="ARBA" id="ARBA00023155"/>
    </source>
</evidence>
<keyword evidence="4 5" id="KW-0539">Nucleus</keyword>
<name>A0A3M6UPN6_POCDA</name>
<dbReference type="CDD" id="cd00086">
    <property type="entry name" value="homeodomain"/>
    <property type="match status" value="1"/>
</dbReference>
<dbReference type="InterPro" id="IPR017970">
    <property type="entry name" value="Homeobox_CS"/>
</dbReference>
<dbReference type="PANTHER" id="PTHR46639">
    <property type="entry name" value="DIENCEPHALON/MESENCEPHALON HOMEOBOX PROTEIN 1"/>
    <property type="match status" value="1"/>
</dbReference>
<gene>
    <name evidence="9" type="ORF">pdam_00001698</name>
</gene>
<keyword evidence="10" id="KW-1185">Reference proteome</keyword>
<dbReference type="Proteomes" id="UP000275408">
    <property type="component" value="Unassembled WGS sequence"/>
</dbReference>
<dbReference type="PROSITE" id="PS50071">
    <property type="entry name" value="HOMEOBOX_2"/>
    <property type="match status" value="1"/>
</dbReference>
<dbReference type="AlphaFoldDB" id="A0A3M6UPN6"/>
<evidence type="ECO:0000259" key="8">
    <source>
        <dbReference type="PROSITE" id="PS50071"/>
    </source>
</evidence>
<dbReference type="FunFam" id="1.10.10.60:FF:000551">
    <property type="entry name" value="Predicted protein"/>
    <property type="match status" value="1"/>
</dbReference>
<dbReference type="GO" id="GO:0005634">
    <property type="term" value="C:nucleus"/>
    <property type="evidence" value="ECO:0007669"/>
    <property type="project" value="UniProtKB-SubCell"/>
</dbReference>
<keyword evidence="3 5" id="KW-0371">Homeobox</keyword>
<evidence type="ECO:0000313" key="9">
    <source>
        <dbReference type="EMBL" id="RMX55600.1"/>
    </source>
</evidence>
<feature type="region of interest" description="Disordered" evidence="7">
    <location>
        <begin position="146"/>
        <end position="168"/>
    </location>
</feature>
<dbReference type="GO" id="GO:0000981">
    <property type="term" value="F:DNA-binding transcription factor activity, RNA polymerase II-specific"/>
    <property type="evidence" value="ECO:0007669"/>
    <property type="project" value="InterPro"/>
</dbReference>
<dbReference type="InterPro" id="IPR052488">
    <property type="entry name" value="DMBX_homeobox"/>
</dbReference>
<reference evidence="9 10" key="1">
    <citation type="journal article" date="2018" name="Sci. Rep.">
        <title>Comparative analysis of the Pocillopora damicornis genome highlights role of immune system in coral evolution.</title>
        <authorList>
            <person name="Cunning R."/>
            <person name="Bay R.A."/>
            <person name="Gillette P."/>
            <person name="Baker A.C."/>
            <person name="Traylor-Knowles N."/>
        </authorList>
    </citation>
    <scope>NUCLEOTIDE SEQUENCE [LARGE SCALE GENOMIC DNA]</scope>
    <source>
        <strain evidence="9">RSMAS</strain>
        <tissue evidence="9">Whole animal</tissue>
    </source>
</reference>
<organism evidence="9 10">
    <name type="scientific">Pocillopora damicornis</name>
    <name type="common">Cauliflower coral</name>
    <name type="synonym">Millepora damicornis</name>
    <dbReference type="NCBI Taxonomy" id="46731"/>
    <lineage>
        <taxon>Eukaryota</taxon>
        <taxon>Metazoa</taxon>
        <taxon>Cnidaria</taxon>
        <taxon>Anthozoa</taxon>
        <taxon>Hexacorallia</taxon>
        <taxon>Scleractinia</taxon>
        <taxon>Astrocoeniina</taxon>
        <taxon>Pocilloporidae</taxon>
        <taxon>Pocillopora</taxon>
    </lineage>
</organism>
<dbReference type="InterPro" id="IPR009057">
    <property type="entry name" value="Homeodomain-like_sf"/>
</dbReference>
<evidence type="ECO:0000256" key="4">
    <source>
        <dbReference type="ARBA" id="ARBA00023242"/>
    </source>
</evidence>
<evidence type="ECO:0000313" key="10">
    <source>
        <dbReference type="Proteomes" id="UP000275408"/>
    </source>
</evidence>
<dbReference type="SMART" id="SM00389">
    <property type="entry name" value="HOX"/>
    <property type="match status" value="1"/>
</dbReference>
<comment type="subcellular location">
    <subcellularLocation>
        <location evidence="5 6">Nucleus</location>
    </subcellularLocation>
</comment>
<evidence type="ECO:0000256" key="7">
    <source>
        <dbReference type="SAM" id="MobiDB-lite"/>
    </source>
</evidence>
<proteinExistence type="inferred from homology"/>
<feature type="region of interest" description="Disordered" evidence="7">
    <location>
        <begin position="115"/>
        <end position="134"/>
    </location>
</feature>
<dbReference type="InterPro" id="IPR001356">
    <property type="entry name" value="HD"/>
</dbReference>
<evidence type="ECO:0000256" key="5">
    <source>
        <dbReference type="PROSITE-ProRule" id="PRU00108"/>
    </source>
</evidence>
<accession>A0A3M6UPN6</accession>
<feature type="DNA-binding region" description="Homeobox" evidence="5">
    <location>
        <begin position="57"/>
        <end position="116"/>
    </location>
</feature>